<feature type="chain" id="PRO_5047524851" evidence="1">
    <location>
        <begin position="33"/>
        <end position="342"/>
    </location>
</feature>
<keyword evidence="1" id="KW-0732">Signal</keyword>
<dbReference type="Gene3D" id="3.60.10.10">
    <property type="entry name" value="Endonuclease/exonuclease/phosphatase"/>
    <property type="match status" value="1"/>
</dbReference>
<feature type="signal peptide" evidence="1">
    <location>
        <begin position="1"/>
        <end position="32"/>
    </location>
</feature>
<proteinExistence type="predicted"/>
<dbReference type="RefSeq" id="WP_193428432.1">
    <property type="nucleotide sequence ID" value="NZ_CBCSIP010000033.1"/>
</dbReference>
<feature type="domain" description="Endonuclease/exonuclease/phosphatase" evidence="2">
    <location>
        <begin position="99"/>
        <end position="326"/>
    </location>
</feature>
<dbReference type="PANTHER" id="PTHR42834">
    <property type="entry name" value="ENDONUCLEASE/EXONUCLEASE/PHOSPHATASE FAMILY PROTEIN (AFU_ORTHOLOGUE AFUA_3G09210)"/>
    <property type="match status" value="1"/>
</dbReference>
<dbReference type="PANTHER" id="PTHR42834:SF1">
    <property type="entry name" value="ENDONUCLEASE_EXONUCLEASE_PHOSPHATASE FAMILY PROTEIN (AFU_ORTHOLOGUE AFUA_3G09210)"/>
    <property type="match status" value="1"/>
</dbReference>
<keyword evidence="4" id="KW-1185">Reference proteome</keyword>
<dbReference type="Pfam" id="PF03372">
    <property type="entry name" value="Exo_endo_phos"/>
    <property type="match status" value="1"/>
</dbReference>
<evidence type="ECO:0000313" key="4">
    <source>
        <dbReference type="Proteomes" id="UP001516472"/>
    </source>
</evidence>
<accession>A0ABR9PTX9</accession>
<dbReference type="Proteomes" id="UP001516472">
    <property type="component" value="Unassembled WGS sequence"/>
</dbReference>
<dbReference type="GO" id="GO:0004519">
    <property type="term" value="F:endonuclease activity"/>
    <property type="evidence" value="ECO:0007669"/>
    <property type="project" value="UniProtKB-KW"/>
</dbReference>
<comment type="caution">
    <text evidence="3">The sequence shown here is derived from an EMBL/GenBank/DDBJ whole genome shotgun (WGS) entry which is preliminary data.</text>
</comment>
<evidence type="ECO:0000259" key="2">
    <source>
        <dbReference type="Pfam" id="PF03372"/>
    </source>
</evidence>
<evidence type="ECO:0000313" key="3">
    <source>
        <dbReference type="EMBL" id="MBE4751237.1"/>
    </source>
</evidence>
<gene>
    <name evidence="3" type="ORF">G4177_23970</name>
</gene>
<dbReference type="PROSITE" id="PS51257">
    <property type="entry name" value="PROKAR_LIPOPROTEIN"/>
    <property type="match status" value="1"/>
</dbReference>
<organism evidence="3 4">
    <name type="scientific">Corallococcus soli</name>
    <dbReference type="NCBI Taxonomy" id="2710757"/>
    <lineage>
        <taxon>Bacteria</taxon>
        <taxon>Pseudomonadati</taxon>
        <taxon>Myxococcota</taxon>
        <taxon>Myxococcia</taxon>
        <taxon>Myxococcales</taxon>
        <taxon>Cystobacterineae</taxon>
        <taxon>Myxococcaceae</taxon>
        <taxon>Corallococcus</taxon>
    </lineage>
</organism>
<reference evidence="3 4" key="1">
    <citation type="submission" date="2020-02" db="EMBL/GenBank/DDBJ databases">
        <authorList>
            <person name="Babadi Z.K."/>
            <person name="Risdian C."/>
            <person name="Ebrahimipour G.H."/>
            <person name="Wink J."/>
        </authorList>
    </citation>
    <scope>NUCLEOTIDE SEQUENCE [LARGE SCALE GENOMIC DNA]</scope>
    <source>
        <strain evidence="3 4">ZKHCc1 1396</strain>
    </source>
</reference>
<evidence type="ECO:0000256" key="1">
    <source>
        <dbReference type="SAM" id="SignalP"/>
    </source>
</evidence>
<protein>
    <submittedName>
        <fullName evidence="3">Endonuclease/exonuclease/phosphatase family protein</fullName>
    </submittedName>
</protein>
<dbReference type="EMBL" id="JAAIYO010000007">
    <property type="protein sequence ID" value="MBE4751237.1"/>
    <property type="molecule type" value="Genomic_DNA"/>
</dbReference>
<dbReference type="InterPro" id="IPR005135">
    <property type="entry name" value="Endo/exonuclease/phosphatase"/>
</dbReference>
<keyword evidence="3" id="KW-0378">Hydrolase</keyword>
<dbReference type="SUPFAM" id="SSF56219">
    <property type="entry name" value="DNase I-like"/>
    <property type="match status" value="1"/>
</dbReference>
<keyword evidence="3" id="KW-0540">Nuclease</keyword>
<sequence>MSPSPRLPFRPRFFRGALRSNLALGGLLLALAGCDGRPAQNLPTPDAGPCVTSACLPDSGTAPPEGSAGRVRIAAYNVHRLFDTECASGACGGSNYEELPTQAEFEQQSERLARAISALNADVVLLEEIETQAGLTELQKRAPGFGYAELGETHTAASVDVGVLSKYPITDVRRHRARYIYRPDGSATRFSRELLEVHLEVNGARAIVFAAHFRSKVDDDPGRRIAEATASREIVTDAAKEFPDALVVLGGDLNDVPGSEALDAMEKDGALLRVSSDRPTSETWTYVYSNQRQAIDHLYLAPAGGTYVPGSFRVAREGNGYGGSDHGAVMADFHLGPALNTP</sequence>
<name>A0ABR9PTX9_9BACT</name>
<dbReference type="InterPro" id="IPR036691">
    <property type="entry name" value="Endo/exonu/phosph_ase_sf"/>
</dbReference>
<keyword evidence="3" id="KW-0255">Endonuclease</keyword>